<comment type="caution">
    <text evidence="2">The sequence shown here is derived from an EMBL/GenBank/DDBJ whole genome shotgun (WGS) entry which is preliminary data.</text>
</comment>
<dbReference type="Proteomes" id="UP000186720">
    <property type="component" value="Unassembled WGS sequence"/>
</dbReference>
<proteinExistence type="predicted"/>
<feature type="domain" description="N-acetyltransferase" evidence="1">
    <location>
        <begin position="8"/>
        <end position="148"/>
    </location>
</feature>
<dbReference type="Pfam" id="PF13673">
    <property type="entry name" value="Acetyltransf_10"/>
    <property type="match status" value="1"/>
</dbReference>
<gene>
    <name evidence="2" type="ORF">RG47T_0402</name>
</gene>
<dbReference type="Gene3D" id="3.40.630.30">
    <property type="match status" value="1"/>
</dbReference>
<keyword evidence="3" id="KW-1185">Reference proteome</keyword>
<dbReference type="EMBL" id="MPPL01000001">
    <property type="protein sequence ID" value="OKS84964.1"/>
    <property type="molecule type" value="Genomic_DNA"/>
</dbReference>
<dbReference type="RefSeq" id="WP_074487732.1">
    <property type="nucleotide sequence ID" value="NZ_FPAM01000001.1"/>
</dbReference>
<dbReference type="PROSITE" id="PS51186">
    <property type="entry name" value="GNAT"/>
    <property type="match status" value="1"/>
</dbReference>
<dbReference type="GO" id="GO:0016747">
    <property type="term" value="F:acyltransferase activity, transferring groups other than amino-acyl groups"/>
    <property type="evidence" value="ECO:0007669"/>
    <property type="project" value="InterPro"/>
</dbReference>
<evidence type="ECO:0000313" key="3">
    <source>
        <dbReference type="Proteomes" id="UP000186720"/>
    </source>
</evidence>
<accession>A0A1Q5ZT68</accession>
<evidence type="ECO:0000259" key="1">
    <source>
        <dbReference type="PROSITE" id="PS51186"/>
    </source>
</evidence>
<reference evidence="2 3" key="1">
    <citation type="submission" date="2016-11" db="EMBL/GenBank/DDBJ databases">
        <title>Whole Genome Sequencing of Mucilaginibacter polytrichastri RG4-7(T) isolated from the moss sample.</title>
        <authorList>
            <person name="Li Y."/>
        </authorList>
    </citation>
    <scope>NUCLEOTIDE SEQUENCE [LARGE SCALE GENOMIC DNA]</scope>
    <source>
        <strain evidence="2 3">RG4-7</strain>
    </source>
</reference>
<organism evidence="2 3">
    <name type="scientific">Mucilaginibacter polytrichastri</name>
    <dbReference type="NCBI Taxonomy" id="1302689"/>
    <lineage>
        <taxon>Bacteria</taxon>
        <taxon>Pseudomonadati</taxon>
        <taxon>Bacteroidota</taxon>
        <taxon>Sphingobacteriia</taxon>
        <taxon>Sphingobacteriales</taxon>
        <taxon>Sphingobacteriaceae</taxon>
        <taxon>Mucilaginibacter</taxon>
    </lineage>
</organism>
<sequence>MKYTKVTRAFRELTVFELYAILRLRSEVFVVEQNCVFLEPDNKDQKCHHIMLYLGDELVAYSRLVPAGVSYAEVSIGRIITAASVRGTGAGKILVQASIDECKQIFGQQPIRIGAQAYAIKFYELLGFKVDGEHYDEDGIDHVEMIRN</sequence>
<dbReference type="CDD" id="cd04301">
    <property type="entry name" value="NAT_SF"/>
    <property type="match status" value="1"/>
</dbReference>
<protein>
    <submittedName>
        <fullName evidence="2">Protein elaA</fullName>
    </submittedName>
</protein>
<dbReference type="OrthoDB" id="9796171at2"/>
<name>A0A1Q5ZT68_9SPHI</name>
<dbReference type="InterPro" id="IPR000182">
    <property type="entry name" value="GNAT_dom"/>
</dbReference>
<dbReference type="InterPro" id="IPR016181">
    <property type="entry name" value="Acyl_CoA_acyltransferase"/>
</dbReference>
<dbReference type="SUPFAM" id="SSF55729">
    <property type="entry name" value="Acyl-CoA N-acyltransferases (Nat)"/>
    <property type="match status" value="1"/>
</dbReference>
<dbReference type="AlphaFoldDB" id="A0A1Q5ZT68"/>
<evidence type="ECO:0000313" key="2">
    <source>
        <dbReference type="EMBL" id="OKS84964.1"/>
    </source>
</evidence>
<dbReference type="STRING" id="1302689.RG47T_0402"/>